<evidence type="ECO:0000313" key="3">
    <source>
        <dbReference type="EMBL" id="CAD9275726.1"/>
    </source>
</evidence>
<feature type="chain" id="PRO_5030658166" description="Peptidase M12B domain-containing protein" evidence="2">
    <location>
        <begin position="26"/>
        <end position="889"/>
    </location>
</feature>
<proteinExistence type="predicted"/>
<gene>
    <name evidence="3" type="ORF">GOCE00092_LOCUS4634</name>
</gene>
<protein>
    <recommendedName>
        <fullName evidence="4">Peptidase M12B domain-containing protein</fullName>
    </recommendedName>
</protein>
<evidence type="ECO:0000256" key="2">
    <source>
        <dbReference type="SAM" id="SignalP"/>
    </source>
</evidence>
<dbReference type="SUPFAM" id="SSF55486">
    <property type="entry name" value="Metalloproteases ('zincins'), catalytic domain"/>
    <property type="match status" value="1"/>
</dbReference>
<dbReference type="EMBL" id="HBGK01008905">
    <property type="protein sequence ID" value="CAD9275726.1"/>
    <property type="molecule type" value="Transcribed_RNA"/>
</dbReference>
<organism evidence="3">
    <name type="scientific">Grammatophora oceanica</name>
    <dbReference type="NCBI Taxonomy" id="210454"/>
    <lineage>
        <taxon>Eukaryota</taxon>
        <taxon>Sar</taxon>
        <taxon>Stramenopiles</taxon>
        <taxon>Ochrophyta</taxon>
        <taxon>Bacillariophyta</taxon>
        <taxon>Fragilariophyceae</taxon>
        <taxon>Fragilariophycidae</taxon>
        <taxon>Rhabdonematales</taxon>
        <taxon>Grammatophoraceae</taxon>
        <taxon>Grammatophora</taxon>
    </lineage>
</organism>
<feature type="signal peptide" evidence="2">
    <location>
        <begin position="1"/>
        <end position="25"/>
    </location>
</feature>
<dbReference type="AlphaFoldDB" id="A0A7S1UR60"/>
<reference evidence="3" key="1">
    <citation type="submission" date="2021-01" db="EMBL/GenBank/DDBJ databases">
        <authorList>
            <person name="Corre E."/>
            <person name="Pelletier E."/>
            <person name="Niang G."/>
            <person name="Scheremetjew M."/>
            <person name="Finn R."/>
            <person name="Kale V."/>
            <person name="Holt S."/>
            <person name="Cochrane G."/>
            <person name="Meng A."/>
            <person name="Brown T."/>
            <person name="Cohen L."/>
        </authorList>
    </citation>
    <scope>NUCLEOTIDE SEQUENCE</scope>
    <source>
        <strain evidence="3">CCMP 410</strain>
    </source>
</reference>
<dbReference type="Pfam" id="PF13688">
    <property type="entry name" value="Reprolysin_5"/>
    <property type="match status" value="1"/>
</dbReference>
<keyword evidence="2" id="KW-0732">Signal</keyword>
<evidence type="ECO:0000256" key="1">
    <source>
        <dbReference type="SAM" id="MobiDB-lite"/>
    </source>
</evidence>
<name>A0A7S1UR60_9STRA</name>
<feature type="region of interest" description="Disordered" evidence="1">
    <location>
        <begin position="57"/>
        <end position="76"/>
    </location>
</feature>
<sequence length="889" mass="97279">MKAIACIVTSLTISVWSLMPNSAIAGGLRLGSSSERNGGSGDDERSLPRRSHRRRLETVVQTSDGPKKARRSVVWPKADAQATTVDNKRKRIDLDFSDFHVDTTGDFEDEFQIQILPGGRRFDFNLTIMDDDPDQPFATLASDNPKTGESFILTMGTAPSGDSTISGTINDADGMTYQIRKVAGDKVVADIVEYGGFPPEHEPERLGETAMDILPVEPLDGSGRRLQEAEIDVMVAYTQKAMCADADQSEGCSDADFSDAIQATIQLAVSETNTGFKNSGINARVRLVASYMVDYTEPKSFRDQLYDLQAGRNGLEGVAAARTTYGADFVVMLVDNLEFCGLSFVGPSSKNAYSVTSWRCATGYYSFGHEIAHNMGCNHDRPALHKPLEDDGDYFYAYQDPDYRFRTVLAYNCDVPTGCPRKNIYSNPRVFRDQKKMGASWADNALFINQHLGAYANYRATKVFPPDAPTQAPAAPTSSPTWAPATALSSITVDKKYYLEGEAILIDYTYGPIPTVLASDYVAVYATAAEKPNPIPLYIYTCGDDITATCPDGEKGMDASTFNQLDDAWPLGVGQYEAALGVNGLRYSNLARSGSFFVVSEHVATMVLDSMEYEHGTHVEVTLTNTNPHLDDWVAVVPTFVGDSVDKSVAEMWKLAACGKQSCWSKTPAYEPPMIEFGLDDDSGESGNQQWPLNIGSYDMVLVSGVDGTVLAREFFNVFGALAASKFTRCENVANFTFSADDGEVRNCSYIGAPWKQTRYCERFDEGIPQNCQVACELCSSAAGSAAAGSCADDPEFSFFANGEKRDCNWFVWEFQSTQHCTPRVRLGCPRACGACEPPCEDNADYSFVPSNVERNCIWIAKDPELIDRYCSHTTVKQQCPVSCGVCDG</sequence>
<evidence type="ECO:0008006" key="4">
    <source>
        <dbReference type="Google" id="ProtNLM"/>
    </source>
</evidence>
<feature type="region of interest" description="Disordered" evidence="1">
    <location>
        <begin position="29"/>
        <end position="52"/>
    </location>
</feature>
<accession>A0A7S1UR60</accession>